<dbReference type="InParanoid" id="G8YPG3"/>
<evidence type="ECO:0000256" key="3">
    <source>
        <dbReference type="ARBA" id="ARBA00022525"/>
    </source>
</evidence>
<dbReference type="SUPFAM" id="SSF51445">
    <property type="entry name" value="(Trans)glycosidases"/>
    <property type="match status" value="1"/>
</dbReference>
<dbReference type="Pfam" id="PF00150">
    <property type="entry name" value="Cellulase"/>
    <property type="match status" value="1"/>
</dbReference>
<evidence type="ECO:0000256" key="10">
    <source>
        <dbReference type="RuleBase" id="RU361153"/>
    </source>
</evidence>
<dbReference type="HOGENOM" id="CLU_004624_0_1_1"/>
<dbReference type="PANTHER" id="PTHR31297:SF1">
    <property type="entry name" value="GLUCAN 1,3-BETA-GLUCOSIDASE I_II-RELATED"/>
    <property type="match status" value="1"/>
</dbReference>
<evidence type="ECO:0000256" key="5">
    <source>
        <dbReference type="ARBA" id="ARBA00022801"/>
    </source>
</evidence>
<reference evidence="15" key="2">
    <citation type="journal article" date="2012" name="G3 (Bethesda)">
        <title>Pichia sorbitophila, an interspecies yeast hybrid reveals early steps of genome resolution following polyploidization.</title>
        <authorList>
            <person name="Leh Louis V."/>
            <person name="Despons L."/>
            <person name="Friedrich A."/>
            <person name="Martin T."/>
            <person name="Durrens P."/>
            <person name="Casaregola S."/>
            <person name="Neuveglise C."/>
            <person name="Fairhead C."/>
            <person name="Marck C."/>
            <person name="Cruz J.A."/>
            <person name="Straub M.L."/>
            <person name="Kugler V."/>
            <person name="Sacerdot C."/>
            <person name="Uzunov Z."/>
            <person name="Thierry A."/>
            <person name="Weiss S."/>
            <person name="Bleykasten C."/>
            <person name="De Montigny J."/>
            <person name="Jacques N."/>
            <person name="Jung P."/>
            <person name="Lemaire M."/>
            <person name="Mallet S."/>
            <person name="Morel G."/>
            <person name="Richard G.F."/>
            <person name="Sarkar A."/>
            <person name="Savel G."/>
            <person name="Schacherer J."/>
            <person name="Seret M.L."/>
            <person name="Talla E."/>
            <person name="Samson G."/>
            <person name="Jubin C."/>
            <person name="Poulain J."/>
            <person name="Vacherie B."/>
            <person name="Barbe V."/>
            <person name="Pelletier E."/>
            <person name="Sherman D.J."/>
            <person name="Westhof E."/>
            <person name="Weissenbach J."/>
            <person name="Baret P.V."/>
            <person name="Wincker P."/>
            <person name="Gaillardin C."/>
            <person name="Dujon B."/>
            <person name="Souciet J.L."/>
        </authorList>
    </citation>
    <scope>NUCLEOTIDE SEQUENCE [LARGE SCALE GENOMIC DNA]</scope>
    <source>
        <strain evidence="15">ATCC MYA-4447 / BCRC 22081 / CBS 7064 / NBRC 10061 / NRRL Y-12695</strain>
    </source>
</reference>
<dbReference type="GO" id="GO:0009986">
    <property type="term" value="C:cell surface"/>
    <property type="evidence" value="ECO:0007669"/>
    <property type="project" value="TreeGrafter"/>
</dbReference>
<evidence type="ECO:0000313" key="14">
    <source>
        <dbReference type="EMBL" id="CCE79134.1"/>
    </source>
</evidence>
<dbReference type="GO" id="GO:0004338">
    <property type="term" value="F:glucan exo-1,3-beta-glucosidase activity"/>
    <property type="evidence" value="ECO:0007669"/>
    <property type="project" value="UniProtKB-EC"/>
</dbReference>
<evidence type="ECO:0000256" key="6">
    <source>
        <dbReference type="ARBA" id="ARBA00023295"/>
    </source>
</evidence>
<evidence type="ECO:0000256" key="1">
    <source>
        <dbReference type="ARBA" id="ARBA00004613"/>
    </source>
</evidence>
<keyword evidence="5 10" id="KW-0378">Hydrolase</keyword>
<keyword evidence="7" id="KW-0961">Cell wall biogenesis/degradation</keyword>
<keyword evidence="15" id="KW-1185">Reference proteome</keyword>
<proteinExistence type="inferred from homology"/>
<feature type="chain" id="PRO_5007664854" description="glucan 1,3-beta-glucosidase" evidence="11">
    <location>
        <begin position="25"/>
        <end position="482"/>
    </location>
</feature>
<evidence type="ECO:0000256" key="4">
    <source>
        <dbReference type="ARBA" id="ARBA00022729"/>
    </source>
</evidence>
<evidence type="ECO:0000256" key="11">
    <source>
        <dbReference type="SAM" id="SignalP"/>
    </source>
</evidence>
<evidence type="ECO:0000256" key="2">
    <source>
        <dbReference type="ARBA" id="ARBA00005641"/>
    </source>
</evidence>
<dbReference type="EMBL" id="FO082056">
    <property type="protein sequence ID" value="CCE79134.1"/>
    <property type="molecule type" value="Genomic_DNA"/>
</dbReference>
<dbReference type="GO" id="GO:0005576">
    <property type="term" value="C:extracellular region"/>
    <property type="evidence" value="ECO:0007669"/>
    <property type="project" value="UniProtKB-SubCell"/>
</dbReference>
<accession>G8YPG3</accession>
<dbReference type="Gene3D" id="3.20.20.80">
    <property type="entry name" value="Glycosidases"/>
    <property type="match status" value="1"/>
</dbReference>
<sequence>MFARNILLSSTLIFLLVIAGYGSCEDVSIHKRNGNDSIIQSSFSSRSFQYRGVALGGWLVLEPYITPSLFLEFNKTGGNESDIPVDEYHYCKKLGSETAKKRLEKHWSTFYNESDFALIKQYGLNMVRIPIGYWAFEKMKGDPYVQGAQKYLDKAIEWAHKYDLKVWVDLHGVPGSQNGFDNSGYRDIGYPGWLNKTENVDLTYKVLHQIYSKYGGHNITSEYYDTILGIEVINEPFSPKLPISDIKDYYNKAYDDGRKTQVINNTIVFHDAFKPMGYWNDFLSSYKNETNTTDIYNILIDHHHYEVFSAGGLNQTIEQHIKSIKDLSSDIEKEIPHHPAVVGEWSAALTDCTPWLNGVGLGSRYEGQAPYDNPKIGSCKDINNWSKWSKKDKVNTRKFIEIQLDQYESKMNGWIFWCYKTEDTIEWDFKRLVELGLMPQPLTQRKYIVNGTDTNTSSKNGSPTAPLNNWTIVLSSLLAIFI</sequence>
<evidence type="ECO:0000313" key="13">
    <source>
        <dbReference type="EMBL" id="CCE78548.1"/>
    </source>
</evidence>
<gene>
    <name evidence="14" type="primary">Piso0_001174</name>
    <name evidence="13" type="ORF">GNLVRS01_PISO0C12520g</name>
    <name evidence="14" type="ORF">GNLVRS01_PISO0D12587g</name>
</gene>
<organism evidence="14 15">
    <name type="scientific">Pichia sorbitophila (strain ATCC MYA-4447 / BCRC 22081 / CBS 7064 / NBRC 10061 / NRRL Y-12695)</name>
    <name type="common">Hybrid yeast</name>
    <dbReference type="NCBI Taxonomy" id="559304"/>
    <lineage>
        <taxon>Eukaryota</taxon>
        <taxon>Fungi</taxon>
        <taxon>Dikarya</taxon>
        <taxon>Ascomycota</taxon>
        <taxon>Saccharomycotina</taxon>
        <taxon>Pichiomycetes</taxon>
        <taxon>Debaryomycetaceae</taxon>
        <taxon>Millerozyma</taxon>
    </lineage>
</organism>
<dbReference type="AlphaFoldDB" id="G8YPG3"/>
<name>G8YPG3_PICSO</name>
<dbReference type="InterPro" id="IPR050386">
    <property type="entry name" value="Glycosyl_hydrolase_5"/>
</dbReference>
<dbReference type="STRING" id="559304.G8YPG3"/>
<evidence type="ECO:0000259" key="12">
    <source>
        <dbReference type="Pfam" id="PF00150"/>
    </source>
</evidence>
<dbReference type="Proteomes" id="UP000005222">
    <property type="component" value="Chromosome D"/>
</dbReference>
<evidence type="ECO:0000313" key="15">
    <source>
        <dbReference type="Proteomes" id="UP000005222"/>
    </source>
</evidence>
<dbReference type="GO" id="GO:0071555">
    <property type="term" value="P:cell wall organization"/>
    <property type="evidence" value="ECO:0007669"/>
    <property type="project" value="UniProtKB-KW"/>
</dbReference>
<dbReference type="EC" id="3.2.1.58" evidence="9"/>
<keyword evidence="6 10" id="KW-0326">Glycosidase</keyword>
<dbReference type="eggNOG" id="ENOG502QPYU">
    <property type="taxonomic scope" value="Eukaryota"/>
</dbReference>
<dbReference type="PANTHER" id="PTHR31297">
    <property type="entry name" value="GLUCAN ENDO-1,6-BETA-GLUCOSIDASE B"/>
    <property type="match status" value="1"/>
</dbReference>
<feature type="signal peptide" evidence="11">
    <location>
        <begin position="1"/>
        <end position="24"/>
    </location>
</feature>
<dbReference type="OMA" id="GYPGWFN"/>
<dbReference type="EMBL" id="FO082057">
    <property type="protein sequence ID" value="CCE78548.1"/>
    <property type="molecule type" value="Genomic_DNA"/>
</dbReference>
<evidence type="ECO:0000256" key="7">
    <source>
        <dbReference type="ARBA" id="ARBA00023316"/>
    </source>
</evidence>
<dbReference type="OrthoDB" id="62120at2759"/>
<reference evidence="14" key="1">
    <citation type="submission" date="2011-10" db="EMBL/GenBank/DDBJ databases">
        <authorList>
            <person name="Genoscope - CEA"/>
        </authorList>
    </citation>
    <scope>NUCLEOTIDE SEQUENCE</scope>
</reference>
<dbReference type="PROSITE" id="PS00659">
    <property type="entry name" value="GLYCOSYL_HYDROL_F5"/>
    <property type="match status" value="1"/>
</dbReference>
<feature type="domain" description="Glycoside hydrolase family 5" evidence="12">
    <location>
        <begin position="95"/>
        <end position="347"/>
    </location>
</feature>
<dbReference type="Proteomes" id="UP000005222">
    <property type="component" value="Chromosome C"/>
</dbReference>
<evidence type="ECO:0000256" key="8">
    <source>
        <dbReference type="ARBA" id="ARBA00036824"/>
    </source>
</evidence>
<dbReference type="GO" id="GO:0009251">
    <property type="term" value="P:glucan catabolic process"/>
    <property type="evidence" value="ECO:0007669"/>
    <property type="project" value="TreeGrafter"/>
</dbReference>
<comment type="subcellular location">
    <subcellularLocation>
        <location evidence="1">Secreted</location>
    </subcellularLocation>
</comment>
<dbReference type="InterPro" id="IPR001547">
    <property type="entry name" value="Glyco_hydro_5"/>
</dbReference>
<protein>
    <recommendedName>
        <fullName evidence="9">glucan 1,3-beta-glucosidase</fullName>
        <ecNumber evidence="9">3.2.1.58</ecNumber>
    </recommendedName>
</protein>
<dbReference type="InterPro" id="IPR018087">
    <property type="entry name" value="Glyco_hydro_5_CS"/>
</dbReference>
<keyword evidence="4 11" id="KW-0732">Signal</keyword>
<dbReference type="InterPro" id="IPR017853">
    <property type="entry name" value="GH"/>
</dbReference>
<comment type="similarity">
    <text evidence="2 10">Belongs to the glycosyl hydrolase 5 (cellulase A) family.</text>
</comment>
<evidence type="ECO:0000256" key="9">
    <source>
        <dbReference type="ARBA" id="ARBA00038929"/>
    </source>
</evidence>
<keyword evidence="3" id="KW-0964">Secreted</keyword>
<comment type="catalytic activity">
    <reaction evidence="8">
        <text>Successive hydrolysis of beta-D-glucose units from the non-reducing ends of (1-&gt;3)-beta-D-glucans, releasing alpha-glucose.</text>
        <dbReference type="EC" id="3.2.1.58"/>
    </reaction>
</comment>